<dbReference type="GO" id="GO:0044826">
    <property type="term" value="P:viral genome integration into host DNA"/>
    <property type="evidence" value="ECO:0007669"/>
    <property type="project" value="UniProtKB-KW"/>
</dbReference>
<keyword evidence="14" id="KW-0238">DNA-binding</keyword>
<evidence type="ECO:0000256" key="11">
    <source>
        <dbReference type="ARBA" id="ARBA00022833"/>
    </source>
</evidence>
<evidence type="ECO:0000313" key="30">
    <source>
        <dbReference type="EMBL" id="AIC80860.1"/>
    </source>
</evidence>
<evidence type="ECO:0000256" key="9">
    <source>
        <dbReference type="ARBA" id="ARBA00022771"/>
    </source>
</evidence>
<evidence type="ECO:0000256" key="12">
    <source>
        <dbReference type="ARBA" id="ARBA00022908"/>
    </source>
</evidence>
<dbReference type="Proteomes" id="UP000257991">
    <property type="component" value="Segment"/>
</dbReference>
<dbReference type="Pfam" id="PF00077">
    <property type="entry name" value="RVP"/>
    <property type="match status" value="1"/>
</dbReference>
<evidence type="ECO:0000313" key="31">
    <source>
        <dbReference type="Proteomes" id="UP000257991"/>
    </source>
</evidence>
<dbReference type="SUPFAM" id="SSF53098">
    <property type="entry name" value="Ribonuclease H-like"/>
    <property type="match status" value="2"/>
</dbReference>
<dbReference type="EMBL" id="KF304707">
    <property type="protein sequence ID" value="AIC80860.1"/>
    <property type="molecule type" value="Genomic_DNA"/>
</dbReference>
<dbReference type="InterPro" id="IPR012337">
    <property type="entry name" value="RNaseH-like_sf"/>
</dbReference>
<dbReference type="InterPro" id="IPR043128">
    <property type="entry name" value="Rev_trsase/Diguanyl_cyclase"/>
</dbReference>
<dbReference type="InterPro" id="IPR036397">
    <property type="entry name" value="RNaseH_sf"/>
</dbReference>
<dbReference type="InterPro" id="IPR010659">
    <property type="entry name" value="RVT_connect"/>
</dbReference>
<evidence type="ECO:0000256" key="16">
    <source>
        <dbReference type="ARBA" id="ARBA00023195"/>
    </source>
</evidence>
<evidence type="ECO:0000259" key="28">
    <source>
        <dbReference type="PROSITE" id="PS50994"/>
    </source>
</evidence>
<dbReference type="GO" id="GO:0075713">
    <property type="term" value="P:establishment of integrated proviral latency"/>
    <property type="evidence" value="ECO:0007669"/>
    <property type="project" value="UniProtKB-KW"/>
</dbReference>
<feature type="domain" description="Integrase catalytic" evidence="28">
    <location>
        <begin position="762"/>
        <end position="921"/>
    </location>
</feature>
<evidence type="ECO:0000256" key="6">
    <source>
        <dbReference type="ARBA" id="ARBA00022723"/>
    </source>
</evidence>
<organismHost>
    <name type="scientific">Cercopithecidae</name>
    <name type="common">Old World monkeys</name>
    <dbReference type="NCBI Taxonomy" id="9527"/>
</organismHost>
<dbReference type="GO" id="GO:0004190">
    <property type="term" value="F:aspartic-type endopeptidase activity"/>
    <property type="evidence" value="ECO:0007669"/>
    <property type="project" value="UniProtKB-KW"/>
</dbReference>
<dbReference type="Pfam" id="PF02022">
    <property type="entry name" value="Integrase_Zn"/>
    <property type="match status" value="1"/>
</dbReference>
<evidence type="ECO:0000256" key="14">
    <source>
        <dbReference type="ARBA" id="ARBA00023125"/>
    </source>
</evidence>
<dbReference type="SUPFAM" id="SSF50630">
    <property type="entry name" value="Acid proteases"/>
    <property type="match status" value="1"/>
</dbReference>
<keyword evidence="10 22" id="KW-0378">Hydrolase</keyword>
<dbReference type="GO" id="GO:0008270">
    <property type="term" value="F:zinc ion binding"/>
    <property type="evidence" value="ECO:0007669"/>
    <property type="project" value="UniProtKB-KW"/>
</dbReference>
<evidence type="ECO:0000256" key="17">
    <source>
        <dbReference type="ARBA" id="ARBA00023268"/>
    </source>
</evidence>
<feature type="domain" description="Integrase-type" evidence="29">
    <location>
        <begin position="940"/>
        <end position="988"/>
    </location>
</feature>
<dbReference type="InterPro" id="IPR001584">
    <property type="entry name" value="Integrase_cat-core"/>
</dbReference>
<name>A0A075E7K0_SIV</name>
<dbReference type="PANTHER" id="PTHR41694">
    <property type="entry name" value="ENDOGENOUS RETROVIRUS GROUP K MEMBER POL PROTEIN"/>
    <property type="match status" value="1"/>
</dbReference>
<dbReference type="InterPro" id="IPR034170">
    <property type="entry name" value="Retropepsin-like_cat_dom"/>
</dbReference>
<evidence type="ECO:0000256" key="23">
    <source>
        <dbReference type="SAM" id="MobiDB-lite"/>
    </source>
</evidence>
<dbReference type="InterPro" id="IPR003308">
    <property type="entry name" value="Integrase_Zn-bd_dom_N"/>
</dbReference>
<evidence type="ECO:0000256" key="18">
    <source>
        <dbReference type="ARBA" id="ARBA00023296"/>
    </source>
</evidence>
<keyword evidence="6" id="KW-0479">Metal-binding</keyword>
<dbReference type="Pfam" id="PF06817">
    <property type="entry name" value="RVT_thumb"/>
    <property type="match status" value="1"/>
</dbReference>
<keyword evidence="8" id="KW-0255">Endonuclease</keyword>
<feature type="non-terminal residue" evidence="30">
    <location>
        <position position="1"/>
    </location>
</feature>
<dbReference type="Pfam" id="PF00075">
    <property type="entry name" value="RNase_H"/>
    <property type="match status" value="1"/>
</dbReference>
<comment type="catalytic activity">
    <reaction evidence="1">
        <text>3'-end directed exonucleolytic cleavage of viral RNA-DNA hybrid.</text>
        <dbReference type="EC" id="3.1.13.2"/>
    </reaction>
</comment>
<keyword evidence="5" id="KW-0540">Nuclease</keyword>
<feature type="region of interest" description="Disordered" evidence="23">
    <location>
        <begin position="992"/>
        <end position="1015"/>
    </location>
</feature>
<dbReference type="PROSITE" id="PS51027">
    <property type="entry name" value="INTEGRASE_DBD"/>
    <property type="match status" value="1"/>
</dbReference>
<dbReference type="Pfam" id="PF00552">
    <property type="entry name" value="IN_DBD_C"/>
    <property type="match status" value="1"/>
</dbReference>
<evidence type="ECO:0000256" key="21">
    <source>
        <dbReference type="PROSITE-ProRule" id="PRU00506"/>
    </source>
</evidence>
<keyword evidence="11" id="KW-0862">Zinc</keyword>
<evidence type="ECO:0000256" key="4">
    <source>
        <dbReference type="ARBA" id="ARBA00022695"/>
    </source>
</evidence>
<keyword evidence="3" id="KW-0808">Transferase</keyword>
<evidence type="ECO:0000256" key="2">
    <source>
        <dbReference type="ARBA" id="ARBA00022670"/>
    </source>
</evidence>
<evidence type="ECO:0000259" key="24">
    <source>
        <dbReference type="PROSITE" id="PS50175"/>
    </source>
</evidence>
<dbReference type="SUPFAM" id="SSF46919">
    <property type="entry name" value="N-terminal Zn binding domain of HIV integrase"/>
    <property type="match status" value="1"/>
</dbReference>
<dbReference type="PROSITE" id="PS50879">
    <property type="entry name" value="RNASE_H_1"/>
    <property type="match status" value="1"/>
</dbReference>
<dbReference type="InterPro" id="IPR001969">
    <property type="entry name" value="Aspartic_peptidase_AS"/>
</dbReference>
<evidence type="ECO:0000256" key="19">
    <source>
        <dbReference type="ARBA" id="ARBA00023415"/>
    </source>
</evidence>
<dbReference type="Pfam" id="PF00665">
    <property type="entry name" value="rve"/>
    <property type="match status" value="1"/>
</dbReference>
<dbReference type="GO" id="GO:0003677">
    <property type="term" value="F:DNA binding"/>
    <property type="evidence" value="ECO:0007669"/>
    <property type="project" value="UniProtKB-KW"/>
</dbReference>
<dbReference type="GO" id="GO:0046718">
    <property type="term" value="P:symbiont entry into host cell"/>
    <property type="evidence" value="ECO:0007669"/>
    <property type="project" value="UniProtKB-KW"/>
</dbReference>
<dbReference type="PROSITE" id="PS00141">
    <property type="entry name" value="ASP_PROTEASE"/>
    <property type="match status" value="1"/>
</dbReference>
<dbReference type="Gene3D" id="2.30.30.10">
    <property type="entry name" value="Integrase, C-terminal domain superfamily, retroviral"/>
    <property type="match status" value="1"/>
</dbReference>
<dbReference type="GO" id="GO:0004533">
    <property type="term" value="F:exoribonuclease H activity"/>
    <property type="evidence" value="ECO:0007669"/>
    <property type="project" value="UniProtKB-EC"/>
</dbReference>
<evidence type="ECO:0000256" key="20">
    <source>
        <dbReference type="PROSITE-ProRule" id="PRU00450"/>
    </source>
</evidence>
<dbReference type="Gene3D" id="3.30.420.10">
    <property type="entry name" value="Ribonuclease H-like superfamily/Ribonuclease H"/>
    <property type="match status" value="2"/>
</dbReference>
<feature type="compositionally biased region" description="Polar residues" evidence="23">
    <location>
        <begin position="992"/>
        <end position="1002"/>
    </location>
</feature>
<comment type="catalytic activity">
    <reaction evidence="19">
        <text>Endohydrolysis of RNA in RNA/DNA hybrids. Three different cleavage modes: 1. sequence-specific internal cleavage of RNA. Human immunodeficiency virus type 1 and Moloney murine leukemia virus enzymes prefer to cleave the RNA strand one nucleotide away from the RNA-DNA junction. 2. RNA 5'-end directed cleavage 13-19 nucleotides from the RNA end. 3. DNA 3'-end directed cleavage 15-20 nucleotides away from the primer terminus.</text>
        <dbReference type="EC" id="3.1.26.13"/>
    </reaction>
</comment>
<keyword evidence="16" id="KW-1179">Viral genome integration</keyword>
<evidence type="ECO:0000256" key="7">
    <source>
        <dbReference type="ARBA" id="ARBA00022750"/>
    </source>
</evidence>
<evidence type="ECO:0000256" key="3">
    <source>
        <dbReference type="ARBA" id="ARBA00022679"/>
    </source>
</evidence>
<proteinExistence type="inferred from homology"/>
<feature type="domain" description="Reverse transcriptase" evidence="26">
    <location>
        <begin position="201"/>
        <end position="391"/>
    </location>
</feature>
<dbReference type="PANTHER" id="PTHR41694:SF3">
    <property type="entry name" value="RNA-DIRECTED DNA POLYMERASE-RELATED"/>
    <property type="match status" value="1"/>
</dbReference>
<dbReference type="PROSITE" id="PS50175">
    <property type="entry name" value="ASP_PROT_RETROV"/>
    <property type="match status" value="1"/>
</dbReference>
<dbReference type="InterPro" id="IPR021109">
    <property type="entry name" value="Peptidase_aspartic_dom_sf"/>
</dbReference>
<evidence type="ECO:0000256" key="10">
    <source>
        <dbReference type="ARBA" id="ARBA00022801"/>
    </source>
</evidence>
<feature type="domain" description="Peptidase A2" evidence="24">
    <location>
        <begin position="76"/>
        <end position="147"/>
    </location>
</feature>
<dbReference type="GO" id="GO:0006310">
    <property type="term" value="P:DNA recombination"/>
    <property type="evidence" value="ECO:0007669"/>
    <property type="project" value="UniProtKB-KW"/>
</dbReference>
<evidence type="ECO:0000256" key="22">
    <source>
        <dbReference type="RuleBase" id="RU004064"/>
    </source>
</evidence>
<dbReference type="InterPro" id="IPR001037">
    <property type="entry name" value="Integrase_C_retrovir"/>
</dbReference>
<reference evidence="30 31" key="1">
    <citation type="journal article" date="2014" name="Viruses">
        <title>Full-length genome analyses of two new simian immunodeficiency virus (SIV) strains from mustached monkeys (C. Cephus) in Gabon illustrate a complex evolutionary history among the SIVmus/mon/gsn lineage.</title>
        <authorList>
            <person name="Liegeois F."/>
            <person name="Schmidt F."/>
            <person name="Boue V."/>
            <person name="Butel C."/>
            <person name="Mouacha F."/>
            <person name="Ngari P."/>
            <person name="Ondo B.M."/>
            <person name="Leroy E."/>
            <person name="Heeney J.L."/>
            <person name="Delaporte E."/>
            <person name="Peeters M."/>
            <person name="Rouet F."/>
        </authorList>
    </citation>
    <scope>NUCLEOTIDE SEQUENCE [LARGE SCALE GENOMIC DNA]</scope>
    <source>
        <strain evidence="30">SIVmus-09GabOI81</strain>
    </source>
</reference>
<dbReference type="Gene3D" id="3.30.70.270">
    <property type="match status" value="3"/>
</dbReference>
<dbReference type="GO" id="GO:0015074">
    <property type="term" value="P:DNA integration"/>
    <property type="evidence" value="ECO:0007669"/>
    <property type="project" value="UniProtKB-KW"/>
</dbReference>
<dbReference type="PROSITE" id="PS50878">
    <property type="entry name" value="RT_POL"/>
    <property type="match status" value="1"/>
</dbReference>
<keyword evidence="18" id="KW-1160">Virus entry into host cell</keyword>
<dbReference type="InterPro" id="IPR010661">
    <property type="entry name" value="RVT_thumb"/>
</dbReference>
<evidence type="ECO:0000256" key="13">
    <source>
        <dbReference type="ARBA" id="ARBA00022918"/>
    </source>
</evidence>
<keyword evidence="4" id="KW-0548">Nucleotidyltransferase</keyword>
<evidence type="ECO:0000256" key="1">
    <source>
        <dbReference type="ARBA" id="ARBA00000379"/>
    </source>
</evidence>
<organism evidence="30 31">
    <name type="scientific">Simian immunodeficiency virus</name>
    <name type="common">SIV</name>
    <dbReference type="NCBI Taxonomy" id="11723"/>
    <lineage>
        <taxon>Viruses</taxon>
        <taxon>Riboviria</taxon>
        <taxon>Pararnavirae</taxon>
        <taxon>Artverviricota</taxon>
        <taxon>Revtraviricetes</taxon>
        <taxon>Ortervirales</taxon>
        <taxon>Retroviridae</taxon>
        <taxon>Orthoretrovirinae</taxon>
        <taxon>Lentivirus</taxon>
        <taxon>Lentivirus simimdef</taxon>
    </lineage>
</organism>
<feature type="domain" description="RNase H type-1" evidence="27">
    <location>
        <begin position="591"/>
        <end position="714"/>
    </location>
</feature>
<dbReference type="GO" id="GO:0035613">
    <property type="term" value="F:RNA stem-loop binding"/>
    <property type="evidence" value="ECO:0007669"/>
    <property type="project" value="TreeGrafter"/>
</dbReference>
<dbReference type="GO" id="GO:0006508">
    <property type="term" value="P:proteolysis"/>
    <property type="evidence" value="ECO:0007669"/>
    <property type="project" value="UniProtKB-KW"/>
</dbReference>
<dbReference type="SUPFAM" id="SSF56672">
    <property type="entry name" value="DNA/RNA polymerases"/>
    <property type="match status" value="1"/>
</dbReference>
<feature type="region of interest" description="Disordered" evidence="23">
    <location>
        <begin position="1"/>
        <end position="30"/>
    </location>
</feature>
<keyword evidence="12" id="KW-0229">DNA integration</keyword>
<dbReference type="PROSITE" id="PS50994">
    <property type="entry name" value="INTEGRASE"/>
    <property type="match status" value="1"/>
</dbReference>
<dbReference type="InterPro" id="IPR017856">
    <property type="entry name" value="Integrase-like_N"/>
</dbReference>
<dbReference type="InterPro" id="IPR036862">
    <property type="entry name" value="Integrase_C_dom_sf_retrovir"/>
</dbReference>
<dbReference type="PROSITE" id="PS50876">
    <property type="entry name" value="ZF_INTEGRASE"/>
    <property type="match status" value="1"/>
</dbReference>
<dbReference type="Gene3D" id="3.10.10.10">
    <property type="entry name" value="HIV Type 1 Reverse Transcriptase, subunit A, domain 1"/>
    <property type="match status" value="1"/>
</dbReference>
<dbReference type="InterPro" id="IPR002156">
    <property type="entry name" value="RNaseH_domain"/>
</dbReference>
<dbReference type="InterPro" id="IPR000477">
    <property type="entry name" value="RT_dom"/>
</dbReference>
<organismHost>
    <name type="scientific">Pan troglodytes</name>
    <name type="common">Chimpanzee</name>
    <dbReference type="NCBI Taxonomy" id="9598"/>
</organismHost>
<keyword evidence="17" id="KW-0511">Multifunctional enzyme</keyword>
<protein>
    <submittedName>
        <fullName evidence="30">Pol</fullName>
    </submittedName>
</protein>
<evidence type="ECO:0000256" key="5">
    <source>
        <dbReference type="ARBA" id="ARBA00022722"/>
    </source>
</evidence>
<evidence type="ECO:0000256" key="8">
    <source>
        <dbReference type="ARBA" id="ARBA00022759"/>
    </source>
</evidence>
<feature type="DNA-binding region" description="Integrase-type" evidence="21">
    <location>
        <begin position="940"/>
        <end position="988"/>
    </location>
</feature>
<dbReference type="Pfam" id="PF06815">
    <property type="entry name" value="RVT_connect"/>
    <property type="match status" value="1"/>
</dbReference>
<dbReference type="Gene3D" id="2.40.70.10">
    <property type="entry name" value="Acid Proteases"/>
    <property type="match status" value="1"/>
</dbReference>
<dbReference type="InterPro" id="IPR001995">
    <property type="entry name" value="Peptidase_A2_cat"/>
</dbReference>
<dbReference type="Pfam" id="PF00078">
    <property type="entry name" value="RVT_1"/>
    <property type="match status" value="1"/>
</dbReference>
<dbReference type="GO" id="GO:0003964">
    <property type="term" value="F:RNA-directed DNA polymerase activity"/>
    <property type="evidence" value="ECO:0007669"/>
    <property type="project" value="UniProtKB-KW"/>
</dbReference>
<evidence type="ECO:0000256" key="15">
    <source>
        <dbReference type="ARBA" id="ARBA00023172"/>
    </source>
</evidence>
<dbReference type="InterPro" id="IPR043502">
    <property type="entry name" value="DNA/RNA_pol_sf"/>
</dbReference>
<keyword evidence="13" id="KW-0695">RNA-directed DNA polymerase</keyword>
<dbReference type="InterPro" id="IPR018061">
    <property type="entry name" value="Retropepsins"/>
</dbReference>
<dbReference type="CDD" id="cd05482">
    <property type="entry name" value="HIV_retropepsin_like"/>
    <property type="match status" value="1"/>
</dbReference>
<dbReference type="GO" id="GO:0004523">
    <property type="term" value="F:RNA-DNA hybrid ribonuclease activity"/>
    <property type="evidence" value="ECO:0007669"/>
    <property type="project" value="InterPro"/>
</dbReference>
<evidence type="ECO:0000259" key="29">
    <source>
        <dbReference type="PROSITE" id="PS51027"/>
    </source>
</evidence>
<evidence type="ECO:0000259" key="25">
    <source>
        <dbReference type="PROSITE" id="PS50876"/>
    </source>
</evidence>
<keyword evidence="7 22" id="KW-0064">Aspartyl protease</keyword>
<keyword evidence="2 22" id="KW-0645">Protease</keyword>
<accession>A0A075E7K0</accession>
<dbReference type="Gene3D" id="1.10.10.200">
    <property type="match status" value="1"/>
</dbReference>
<evidence type="ECO:0000259" key="26">
    <source>
        <dbReference type="PROSITE" id="PS50878"/>
    </source>
</evidence>
<comment type="similarity">
    <text evidence="22">Belongs to the retroviral Pol polyprotein family.</text>
</comment>
<keyword evidence="9 20" id="KW-0863">Zinc-finger</keyword>
<dbReference type="SUPFAM" id="SSF50122">
    <property type="entry name" value="DNA-binding domain of retroviral integrase"/>
    <property type="match status" value="1"/>
</dbReference>
<keyword evidence="15" id="KW-0233">DNA recombination</keyword>
<evidence type="ECO:0000259" key="27">
    <source>
        <dbReference type="PROSITE" id="PS50879"/>
    </source>
</evidence>
<sequence>FFRESFWSPEKGTKELPSHPVGADGPTRDWGASQLFAEGRGAAEGEGRNQENSLSFPVIPLWGRPIRTVEIEGQRVSVLLDTGADDTIIEESHIVLKGEWTPKMVGGIGGLINVREYRNVAIRFQDKYIVATVLVGPTPVNIMGRNCLTKLGFTLNCVQTSLEPLKVRLKEGKEGPKVKQWPLTAEKIDALINITQEMLKLGQLEEAGPDNPYNSPCFAIKKKDKSKWRMLIDFRKLNESTQDFSEVQLGIPHPAGLSRKRHVTIVDMKDAYYSVPLDPDFRKYTAFSIPAVNNQMPARRYQFKVLPQGWKGSPTIFQHTVSNLLKDIREKYKDIILIQYMDDLLIASDRDLGDHRKVVEAIRNMLLKYNIQTPEHKHQQDYPVNWLGYELHPQGWKIQPVSLPEQAEWTVNEIQKLVGKLNWAAQVYPGIRTKHLCHCIRGAKALTDRVVLSELAELEMAENREIMKQEVQGDYYDPEKDLVVEITSLGGGQWGYMFSQNSKPLKTGKFAKVRSVHTNPYQQLTDAMTKLGREAIVYWGKVPDKFRIPVIKEQWEKWWADHWQVTWIPDVEAVHSPHLLRQYYTLVQEPIEKAPTYYVDGAANRTSKAGRAGYVTNTGRQKAIDLENTTNQQAELQAILLALKDGPPKMNLVTDSQYALGIVTACPEASESPLVEQIIQQLLTKEEIYITWVPAHKGIGGNTEVDRLVSQGIRQVLFLENVEPAKEDHDKYHSNWKYLRDVYQIPALLAKEIVNHCSKCQTQGEPKTGQVNAEIGIWQMDCTHLEEKIILVAVHVASGYIWTKILPRETGRNTALALLQLASQWPVSHIHTDNGTNFTSEEFAAAAWWAGIEHTTGIPYNPQSQGVVENANKQLKTQIKKIRDEVQYLETAVAQATYILNFKRRGGMGDLSPGERIINMIHTELEIQYLNSQNTKFQNFRVYYRQGSDPLWKGPATLLWKGEGAVVIKTDLGEVKTVPRRKAKIIKPYNAQKNVGSKSNTGDIREEDGLVDQGN</sequence>
<feature type="domain" description="Integrase-type" evidence="25">
    <location>
        <begin position="720"/>
        <end position="761"/>
    </location>
</feature>